<dbReference type="InterPro" id="IPR003593">
    <property type="entry name" value="AAA+_ATPase"/>
</dbReference>
<evidence type="ECO:0000259" key="6">
    <source>
        <dbReference type="PROSITE" id="PS50893"/>
    </source>
</evidence>
<comment type="caution">
    <text evidence="7">The sequence shown here is derived from an EMBL/GenBank/DDBJ whole genome shotgun (WGS) entry which is preliminary data.</text>
</comment>
<dbReference type="InterPro" id="IPR027417">
    <property type="entry name" value="P-loop_NTPase"/>
</dbReference>
<keyword evidence="5 7" id="KW-0067">ATP-binding</keyword>
<dbReference type="InterPro" id="IPR017871">
    <property type="entry name" value="ABC_transporter-like_CS"/>
</dbReference>
<sequence length="270" mass="30577">MSTPMITTQNLSIYYWSKNKRIEALQDISLTVNSGEFVALIGPSGCGKSTLLNVIAGLIRPGTDVKGTFNNSGIKEIGYLFQKQTLLPWRTVLDNVTAPLEIRGVPRNEGREKALALLAKYGLYGFEQSFPRELSGGMQQRVLLIRTLIYEPDVVLLDEPLSSLDAQTRALLQDEFLRLWRDTGCTFILVTHDLDEAIALSQRVFLLSLRPGKIVKEFQIDLPTERSAIAIRTDPRFQKIQREMWSDLTAQVLQQQDRGLIQLHLLQYCQ</sequence>
<dbReference type="Gene3D" id="3.40.50.300">
    <property type="entry name" value="P-loop containing nucleotide triphosphate hydrolases"/>
    <property type="match status" value="1"/>
</dbReference>
<dbReference type="Pfam" id="PF00005">
    <property type="entry name" value="ABC_tran"/>
    <property type="match status" value="1"/>
</dbReference>
<evidence type="ECO:0000256" key="5">
    <source>
        <dbReference type="ARBA" id="ARBA00022840"/>
    </source>
</evidence>
<dbReference type="SUPFAM" id="SSF52540">
    <property type="entry name" value="P-loop containing nucleoside triphosphate hydrolases"/>
    <property type="match status" value="1"/>
</dbReference>
<gene>
    <name evidence="7" type="ORF">FNW02_27985</name>
</gene>
<evidence type="ECO:0000256" key="4">
    <source>
        <dbReference type="ARBA" id="ARBA00022741"/>
    </source>
</evidence>
<evidence type="ECO:0000256" key="2">
    <source>
        <dbReference type="ARBA" id="ARBA00009440"/>
    </source>
</evidence>
<dbReference type="GO" id="GO:0005886">
    <property type="term" value="C:plasma membrane"/>
    <property type="evidence" value="ECO:0007669"/>
    <property type="project" value="UniProtKB-SubCell"/>
</dbReference>
<comment type="subcellular location">
    <subcellularLocation>
        <location evidence="1">Cell inner membrane</location>
        <topology evidence="1">Peripheral membrane protein</topology>
    </subcellularLocation>
</comment>
<dbReference type="EMBL" id="VJXY01000043">
    <property type="protein sequence ID" value="MBD6619560.1"/>
    <property type="molecule type" value="Genomic_DNA"/>
</dbReference>
<dbReference type="GO" id="GO:0005524">
    <property type="term" value="F:ATP binding"/>
    <property type="evidence" value="ECO:0007669"/>
    <property type="project" value="UniProtKB-KW"/>
</dbReference>
<evidence type="ECO:0000313" key="8">
    <source>
        <dbReference type="Proteomes" id="UP001165986"/>
    </source>
</evidence>
<keyword evidence="3" id="KW-0813">Transport</keyword>
<comment type="similarity">
    <text evidence="2">Belongs to the ABC transporter superfamily. Nitrate/nitrite/cyanate uptake transporter (NitT) (TC 3.A.1.16) family.</text>
</comment>
<proteinExistence type="inferred from homology"/>
<dbReference type="AlphaFoldDB" id="A0AA40VTU9"/>
<evidence type="ECO:0000313" key="7">
    <source>
        <dbReference type="EMBL" id="MBD6619560.1"/>
    </source>
</evidence>
<name>A0AA40VTU9_9NOST</name>
<keyword evidence="8" id="KW-1185">Reference proteome</keyword>
<dbReference type="GO" id="GO:0016887">
    <property type="term" value="F:ATP hydrolysis activity"/>
    <property type="evidence" value="ECO:0007669"/>
    <property type="project" value="InterPro"/>
</dbReference>
<dbReference type="InterPro" id="IPR050166">
    <property type="entry name" value="ABC_transporter_ATP-bind"/>
</dbReference>
<protein>
    <submittedName>
        <fullName evidence="7">ABC transporter ATP-binding protein</fullName>
    </submittedName>
</protein>
<feature type="domain" description="ABC transporter" evidence="6">
    <location>
        <begin position="6"/>
        <end position="234"/>
    </location>
</feature>
<dbReference type="Proteomes" id="UP001165986">
    <property type="component" value="Unassembled WGS sequence"/>
</dbReference>
<dbReference type="PROSITE" id="PS00211">
    <property type="entry name" value="ABC_TRANSPORTER_1"/>
    <property type="match status" value="1"/>
</dbReference>
<dbReference type="CDD" id="cd03293">
    <property type="entry name" value="ABC_NrtD_SsuB_transporters"/>
    <property type="match status" value="1"/>
</dbReference>
<dbReference type="PANTHER" id="PTHR42788">
    <property type="entry name" value="TAURINE IMPORT ATP-BINDING PROTEIN-RELATED"/>
    <property type="match status" value="1"/>
</dbReference>
<evidence type="ECO:0000256" key="1">
    <source>
        <dbReference type="ARBA" id="ARBA00004417"/>
    </source>
</evidence>
<evidence type="ECO:0000256" key="3">
    <source>
        <dbReference type="ARBA" id="ARBA00022448"/>
    </source>
</evidence>
<keyword evidence="4" id="KW-0547">Nucleotide-binding</keyword>
<organism evidence="7 8">
    <name type="scientific">Komarekiella delphini-convector SJRDD-AB1</name>
    <dbReference type="NCBI Taxonomy" id="2593771"/>
    <lineage>
        <taxon>Bacteria</taxon>
        <taxon>Bacillati</taxon>
        <taxon>Cyanobacteriota</taxon>
        <taxon>Cyanophyceae</taxon>
        <taxon>Nostocales</taxon>
        <taxon>Nostocaceae</taxon>
        <taxon>Komarekiella</taxon>
        <taxon>Komarekiella delphini-convector</taxon>
    </lineage>
</organism>
<reference evidence="7" key="1">
    <citation type="submission" date="2019-07" db="EMBL/GenBank/DDBJ databases">
        <title>Toxilogical consequences of a new and cryptic species of cyanobacteria (Komarekiella delphini-convector) recovered from the epidermis of a bottlenose dolphin and 1500 ft. in the air.</title>
        <authorList>
            <person name="Brown A.O."/>
            <person name="Dvorak P."/>
            <person name="Villanueva C.D."/>
            <person name="Foss A.J."/>
            <person name="Garvey A.D."/>
            <person name="Gibson Q.A."/>
            <person name="Johansen J.R."/>
            <person name="Casamatta D.A."/>
        </authorList>
    </citation>
    <scope>NUCLEOTIDE SEQUENCE</scope>
    <source>
        <strain evidence="7">SJRDD-AB1</strain>
    </source>
</reference>
<accession>A0AA40VTU9</accession>
<dbReference type="RefSeq" id="WP_191760752.1">
    <property type="nucleotide sequence ID" value="NZ_VJXY01000043.1"/>
</dbReference>
<dbReference type="PROSITE" id="PS50893">
    <property type="entry name" value="ABC_TRANSPORTER_2"/>
    <property type="match status" value="1"/>
</dbReference>
<dbReference type="SMART" id="SM00382">
    <property type="entry name" value="AAA"/>
    <property type="match status" value="1"/>
</dbReference>
<dbReference type="PANTHER" id="PTHR42788:SF2">
    <property type="entry name" value="ABC TRANSPORTER ATP-BINDING PROTEIN"/>
    <property type="match status" value="1"/>
</dbReference>
<dbReference type="InterPro" id="IPR003439">
    <property type="entry name" value="ABC_transporter-like_ATP-bd"/>
</dbReference>